<name>A0A382AME2_9ZZZZ</name>
<dbReference type="InterPro" id="IPR050508">
    <property type="entry name" value="Methyltransf_Superfamily"/>
</dbReference>
<dbReference type="InterPro" id="IPR029063">
    <property type="entry name" value="SAM-dependent_MTases_sf"/>
</dbReference>
<dbReference type="NCBIfam" id="NF043040">
    <property type="entry name" value="corrin_prot_MT"/>
    <property type="match status" value="1"/>
</dbReference>
<evidence type="ECO:0000259" key="1">
    <source>
        <dbReference type="Pfam" id="PF08241"/>
    </source>
</evidence>
<gene>
    <name evidence="2" type="ORF">METZ01_LOCUS155156</name>
</gene>
<dbReference type="SUPFAM" id="SSF53335">
    <property type="entry name" value="S-adenosyl-L-methionine-dependent methyltransferases"/>
    <property type="match status" value="1"/>
</dbReference>
<feature type="domain" description="Methyltransferase type 11" evidence="1">
    <location>
        <begin position="46"/>
        <end position="141"/>
    </location>
</feature>
<protein>
    <recommendedName>
        <fullName evidence="1">Methyltransferase type 11 domain-containing protein</fullName>
    </recommendedName>
</protein>
<dbReference type="AlphaFoldDB" id="A0A382AME2"/>
<reference evidence="2" key="1">
    <citation type="submission" date="2018-05" db="EMBL/GenBank/DDBJ databases">
        <authorList>
            <person name="Lanie J.A."/>
            <person name="Ng W.-L."/>
            <person name="Kazmierczak K.M."/>
            <person name="Andrzejewski T.M."/>
            <person name="Davidsen T.M."/>
            <person name="Wayne K.J."/>
            <person name="Tettelin H."/>
            <person name="Glass J.I."/>
            <person name="Rusch D."/>
            <person name="Podicherti R."/>
            <person name="Tsui H.-C.T."/>
            <person name="Winkler M.E."/>
        </authorList>
    </citation>
    <scope>NUCLEOTIDE SEQUENCE</scope>
</reference>
<dbReference type="PANTHER" id="PTHR42912">
    <property type="entry name" value="METHYLTRANSFERASE"/>
    <property type="match status" value="1"/>
</dbReference>
<proteinExistence type="predicted"/>
<evidence type="ECO:0000313" key="2">
    <source>
        <dbReference type="EMBL" id="SVB02302.1"/>
    </source>
</evidence>
<dbReference type="EMBL" id="UINC01025880">
    <property type="protein sequence ID" value="SVB02302.1"/>
    <property type="molecule type" value="Genomic_DNA"/>
</dbReference>
<dbReference type="Pfam" id="PF08241">
    <property type="entry name" value="Methyltransf_11"/>
    <property type="match status" value="1"/>
</dbReference>
<sequence>MSFVYMKILESRPERYDIGMGLLTLGTLTKIKQQIAEHTHLGDQVLDLGCGTGTLAQMCIERGAQVTGVDANNGMLSVAKKNSPTTNYLNISLSNLDEHLADESFDIVLSTLAFSELTRAERIHVLKQIKRILRNKGKVLIGDEIIPENIFAKCFYYTFRLPMRLLTWITTQTTANAISCFDDDVREAGMKIVSSKSFMLGMFILLEIKK</sequence>
<dbReference type="CDD" id="cd02440">
    <property type="entry name" value="AdoMet_MTases"/>
    <property type="match status" value="1"/>
</dbReference>
<dbReference type="Gene3D" id="3.40.50.150">
    <property type="entry name" value="Vaccinia Virus protein VP39"/>
    <property type="match status" value="1"/>
</dbReference>
<dbReference type="GO" id="GO:0008757">
    <property type="term" value="F:S-adenosylmethionine-dependent methyltransferase activity"/>
    <property type="evidence" value="ECO:0007669"/>
    <property type="project" value="InterPro"/>
</dbReference>
<accession>A0A382AME2</accession>
<dbReference type="InterPro" id="IPR013216">
    <property type="entry name" value="Methyltransf_11"/>
</dbReference>
<organism evidence="2">
    <name type="scientific">marine metagenome</name>
    <dbReference type="NCBI Taxonomy" id="408172"/>
    <lineage>
        <taxon>unclassified sequences</taxon>
        <taxon>metagenomes</taxon>
        <taxon>ecological metagenomes</taxon>
    </lineage>
</organism>